<proteinExistence type="predicted"/>
<dbReference type="InterPro" id="IPR054613">
    <property type="entry name" value="Peptidase_S78_dom"/>
</dbReference>
<name>L7VZ58_9BACT</name>
<organism evidence="5">
    <name type="scientific">uncultured bacterium A1Q1_fos_2101</name>
    <dbReference type="NCBI Taxonomy" id="1256561"/>
    <lineage>
        <taxon>Bacteria</taxon>
        <taxon>environmental samples</taxon>
    </lineage>
</organism>
<dbReference type="GO" id="GO:0006508">
    <property type="term" value="P:proteolysis"/>
    <property type="evidence" value="ECO:0007669"/>
    <property type="project" value="UniProtKB-KW"/>
</dbReference>
<dbReference type="Pfam" id="PF04586">
    <property type="entry name" value="Peptidase_S78"/>
    <property type="match status" value="1"/>
</dbReference>
<evidence type="ECO:0000256" key="3">
    <source>
        <dbReference type="ARBA" id="ARBA00022801"/>
    </source>
</evidence>
<protein>
    <submittedName>
        <fullName evidence="5">Phage-related head maturation protease</fullName>
    </submittedName>
</protein>
<keyword evidence="3" id="KW-0378">Hydrolase</keyword>
<dbReference type="NCBIfam" id="TIGR01543">
    <property type="entry name" value="proheadase_HK97"/>
    <property type="match status" value="1"/>
</dbReference>
<keyword evidence="1" id="KW-1188">Viral release from host cell</keyword>
<evidence type="ECO:0000256" key="2">
    <source>
        <dbReference type="ARBA" id="ARBA00022670"/>
    </source>
</evidence>
<accession>L7VZ58</accession>
<evidence type="ECO:0000313" key="5">
    <source>
        <dbReference type="EMBL" id="AGC72791.1"/>
    </source>
</evidence>
<dbReference type="AlphaFoldDB" id="L7VZ58"/>
<feature type="domain" description="Prohead serine protease" evidence="4">
    <location>
        <begin position="25"/>
        <end position="178"/>
    </location>
</feature>
<keyword evidence="2 5" id="KW-0645">Protease</keyword>
<dbReference type="GO" id="GO:0008233">
    <property type="term" value="F:peptidase activity"/>
    <property type="evidence" value="ECO:0007669"/>
    <property type="project" value="UniProtKB-KW"/>
</dbReference>
<reference evidence="5" key="1">
    <citation type="submission" date="2012-09" db="EMBL/GenBank/DDBJ databases">
        <title>Metagenomic Characterization of a Microbial Community in Wastewater Detects High Levels of Antibiotic Resistance.</title>
        <authorList>
            <person name="Abrams M."/>
            <person name="Caldwell A."/>
            <person name="Vandaei E."/>
            <person name="Lee W."/>
            <person name="Perrott J."/>
            <person name="Khan S.Y."/>
            <person name="Ta J."/>
            <person name="Romero D."/>
            <person name="Nguyen V."/>
            <person name="Pourmand N."/>
            <person name="Ouverney C.C."/>
        </authorList>
    </citation>
    <scope>NUCLEOTIDE SEQUENCE</scope>
</reference>
<dbReference type="EMBL" id="JX649911">
    <property type="protein sequence ID" value="AGC72791.1"/>
    <property type="molecule type" value="Genomic_DNA"/>
</dbReference>
<evidence type="ECO:0000256" key="1">
    <source>
        <dbReference type="ARBA" id="ARBA00022612"/>
    </source>
</evidence>
<sequence length="234" mass="25838">MTATATRADRLLGAPERRAFKCEAFELRATSDATATLTGYASVFDKGYEMYGGPERGGWVEVVDRRAFDETLKRKPDLHLLINHEGMPLARTKSGTLQLSTDQVGLKVVADLDRSDPDVQRLEVKMSRGDMDEMSFAFRTIRHEWNSDESERRLLELNLDKGDVSVVNFGASPHTSAGMRSAIAALAEGDLAELRSIDPDDVRAAHQTLGQLIEPAVPQRTSVAQARRLLQLTA</sequence>
<evidence type="ECO:0000259" key="4">
    <source>
        <dbReference type="Pfam" id="PF04586"/>
    </source>
</evidence>
<dbReference type="InterPro" id="IPR006433">
    <property type="entry name" value="Prohead_protease"/>
</dbReference>